<feature type="domain" description="Helix-turn-helix" evidence="1">
    <location>
        <begin position="8"/>
        <end position="49"/>
    </location>
</feature>
<evidence type="ECO:0000259" key="1">
    <source>
        <dbReference type="Pfam" id="PF12728"/>
    </source>
</evidence>
<protein>
    <submittedName>
        <fullName evidence="2">Helix-turn-helix domain-containing protein</fullName>
    </submittedName>
</protein>
<sequence>MLAPTKTWFTVSECATNLGVSSTTIRRAIRRGELGAHKGQKLVRISVRDWRLYLAEHWPEVSEGALLRANDTPDAHDHQ</sequence>
<evidence type="ECO:0000313" key="3">
    <source>
        <dbReference type="Proteomes" id="UP001595799"/>
    </source>
</evidence>
<gene>
    <name evidence="2" type="ORF">ACFOW6_11355</name>
</gene>
<dbReference type="InterPro" id="IPR041657">
    <property type="entry name" value="HTH_17"/>
</dbReference>
<organism evidence="2 3">
    <name type="scientific">Fodinicurvata halophila</name>
    <dbReference type="NCBI Taxonomy" id="1419723"/>
    <lineage>
        <taxon>Bacteria</taxon>
        <taxon>Pseudomonadati</taxon>
        <taxon>Pseudomonadota</taxon>
        <taxon>Alphaproteobacteria</taxon>
        <taxon>Rhodospirillales</taxon>
        <taxon>Rhodovibrionaceae</taxon>
        <taxon>Fodinicurvata</taxon>
    </lineage>
</organism>
<name>A0ABV8UNU1_9PROT</name>
<dbReference type="InterPro" id="IPR010093">
    <property type="entry name" value="SinI_DNA-bd"/>
</dbReference>
<dbReference type="RefSeq" id="WP_382422488.1">
    <property type="nucleotide sequence ID" value="NZ_JBHSCW010000006.1"/>
</dbReference>
<proteinExistence type="predicted"/>
<evidence type="ECO:0000313" key="2">
    <source>
        <dbReference type="EMBL" id="MFC4352138.1"/>
    </source>
</evidence>
<dbReference type="Pfam" id="PF12728">
    <property type="entry name" value="HTH_17"/>
    <property type="match status" value="1"/>
</dbReference>
<dbReference type="NCBIfam" id="TIGR01764">
    <property type="entry name" value="excise"/>
    <property type="match status" value="1"/>
</dbReference>
<dbReference type="EMBL" id="JBHSCW010000006">
    <property type="protein sequence ID" value="MFC4352138.1"/>
    <property type="molecule type" value="Genomic_DNA"/>
</dbReference>
<comment type="caution">
    <text evidence="2">The sequence shown here is derived from an EMBL/GenBank/DDBJ whole genome shotgun (WGS) entry which is preliminary data.</text>
</comment>
<dbReference type="Proteomes" id="UP001595799">
    <property type="component" value="Unassembled WGS sequence"/>
</dbReference>
<reference evidence="3" key="1">
    <citation type="journal article" date="2019" name="Int. J. Syst. Evol. Microbiol.">
        <title>The Global Catalogue of Microorganisms (GCM) 10K type strain sequencing project: providing services to taxonomists for standard genome sequencing and annotation.</title>
        <authorList>
            <consortium name="The Broad Institute Genomics Platform"/>
            <consortium name="The Broad Institute Genome Sequencing Center for Infectious Disease"/>
            <person name="Wu L."/>
            <person name="Ma J."/>
        </authorList>
    </citation>
    <scope>NUCLEOTIDE SEQUENCE [LARGE SCALE GENOMIC DNA]</scope>
    <source>
        <strain evidence="3">CECT 8472</strain>
    </source>
</reference>
<accession>A0ABV8UNU1</accession>
<keyword evidence="3" id="KW-1185">Reference proteome</keyword>